<keyword evidence="8" id="KW-1185">Reference proteome</keyword>
<dbReference type="InterPro" id="IPR007485">
    <property type="entry name" value="LPS_assembly_LptE"/>
</dbReference>
<dbReference type="STRING" id="44574.AAW31_03495"/>
<dbReference type="Gene3D" id="3.30.160.150">
    <property type="entry name" value="Lipoprotein like domain"/>
    <property type="match status" value="1"/>
</dbReference>
<keyword evidence="2 6" id="KW-0472">Membrane</keyword>
<dbReference type="OrthoDB" id="5298094at2"/>
<keyword evidence="1 6" id="KW-0732">Signal</keyword>
<keyword evidence="5 6" id="KW-0449">Lipoprotein</keyword>
<comment type="subcellular location">
    <subcellularLocation>
        <location evidence="6">Cell outer membrane</location>
        <topology evidence="6">Lipid-anchor</topology>
    </subcellularLocation>
</comment>
<evidence type="ECO:0000256" key="6">
    <source>
        <dbReference type="HAMAP-Rule" id="MF_01186"/>
    </source>
</evidence>
<evidence type="ECO:0000256" key="5">
    <source>
        <dbReference type="ARBA" id="ARBA00023288"/>
    </source>
</evidence>
<evidence type="ECO:0000256" key="4">
    <source>
        <dbReference type="ARBA" id="ARBA00023237"/>
    </source>
</evidence>
<dbReference type="PROSITE" id="PS51257">
    <property type="entry name" value="PROKAR_LIPOPROTEIN"/>
    <property type="match status" value="1"/>
</dbReference>
<proteinExistence type="inferred from homology"/>
<accession>A0A1I4SVX5</accession>
<dbReference type="Pfam" id="PF04390">
    <property type="entry name" value="LptE"/>
    <property type="match status" value="1"/>
</dbReference>
<protein>
    <recommendedName>
        <fullName evidence="6">LPS-assembly lipoprotein LptE</fullName>
    </recommendedName>
</protein>
<dbReference type="Proteomes" id="UP000183287">
    <property type="component" value="Unassembled WGS sequence"/>
</dbReference>
<evidence type="ECO:0000256" key="2">
    <source>
        <dbReference type="ARBA" id="ARBA00023136"/>
    </source>
</evidence>
<comment type="function">
    <text evidence="6">Together with LptD, is involved in the assembly of lipopolysaccharide (LPS) at the surface of the outer membrane. Required for the proper assembly of LptD. Binds LPS and may serve as the LPS recognition site at the outer membrane.</text>
</comment>
<dbReference type="GO" id="GO:1990351">
    <property type="term" value="C:transporter complex"/>
    <property type="evidence" value="ECO:0007669"/>
    <property type="project" value="TreeGrafter"/>
</dbReference>
<dbReference type="AlphaFoldDB" id="A0A1I4SVX5"/>
<keyword evidence="3 6" id="KW-0564">Palmitate</keyword>
<dbReference type="HAMAP" id="MF_01186">
    <property type="entry name" value="LPS_assembly_LptE"/>
    <property type="match status" value="1"/>
</dbReference>
<name>A0A1I4SVX5_9PROT</name>
<comment type="subunit">
    <text evidence="6">Component of the lipopolysaccharide transport and assembly complex. Interacts with LptD.</text>
</comment>
<comment type="similarity">
    <text evidence="6">Belongs to the LptE lipoprotein family.</text>
</comment>
<dbReference type="PANTHER" id="PTHR38098:SF1">
    <property type="entry name" value="LPS-ASSEMBLY LIPOPROTEIN LPTE"/>
    <property type="match status" value="1"/>
</dbReference>
<dbReference type="GO" id="GO:0015920">
    <property type="term" value="P:lipopolysaccharide transport"/>
    <property type="evidence" value="ECO:0007669"/>
    <property type="project" value="TreeGrafter"/>
</dbReference>
<evidence type="ECO:0000256" key="1">
    <source>
        <dbReference type="ARBA" id="ARBA00022729"/>
    </source>
</evidence>
<gene>
    <name evidence="6" type="primary">lptE</name>
    <name evidence="7" type="ORF">SAMN05421863_10443</name>
</gene>
<organism evidence="7 8">
    <name type="scientific">Nitrosomonas communis</name>
    <dbReference type="NCBI Taxonomy" id="44574"/>
    <lineage>
        <taxon>Bacteria</taxon>
        <taxon>Pseudomonadati</taxon>
        <taxon>Pseudomonadota</taxon>
        <taxon>Betaproteobacteria</taxon>
        <taxon>Nitrosomonadales</taxon>
        <taxon>Nitrosomonadaceae</taxon>
        <taxon>Nitrosomonas</taxon>
    </lineage>
</organism>
<sequence>MKLIRILLVISLILAITACGFRLRGQISTLPFDTIYVAAPPGHTIGLDMERAIRVSTTTKVVGKPEKAQAVLQILSAVNEKKILSLSTGGRVREFQLIYRVSARLLDAKGEALTPVDEIVLTRVLPFLDAQVLAKAAEEEMLYKDMQGDAVQQLIRRMAAVKL</sequence>
<dbReference type="GO" id="GO:0001530">
    <property type="term" value="F:lipopolysaccharide binding"/>
    <property type="evidence" value="ECO:0007669"/>
    <property type="project" value="TreeGrafter"/>
</dbReference>
<evidence type="ECO:0000313" key="7">
    <source>
        <dbReference type="EMBL" id="SFM68443.1"/>
    </source>
</evidence>
<keyword evidence="4 6" id="KW-0998">Cell outer membrane</keyword>
<dbReference type="GO" id="GO:0009279">
    <property type="term" value="C:cell outer membrane"/>
    <property type="evidence" value="ECO:0007669"/>
    <property type="project" value="UniProtKB-SubCell"/>
</dbReference>
<dbReference type="EMBL" id="FOUB01000044">
    <property type="protein sequence ID" value="SFM68443.1"/>
    <property type="molecule type" value="Genomic_DNA"/>
</dbReference>
<evidence type="ECO:0000313" key="8">
    <source>
        <dbReference type="Proteomes" id="UP000183287"/>
    </source>
</evidence>
<reference evidence="8" key="1">
    <citation type="submission" date="2016-10" db="EMBL/GenBank/DDBJ databases">
        <authorList>
            <person name="Varghese N."/>
            <person name="Submissions S."/>
        </authorList>
    </citation>
    <scope>NUCLEOTIDE SEQUENCE [LARGE SCALE GENOMIC DNA]</scope>
    <source>
        <strain evidence="8">Nm44</strain>
    </source>
</reference>
<dbReference type="PANTHER" id="PTHR38098">
    <property type="entry name" value="LPS-ASSEMBLY LIPOPROTEIN LPTE"/>
    <property type="match status" value="1"/>
</dbReference>
<evidence type="ECO:0000256" key="3">
    <source>
        <dbReference type="ARBA" id="ARBA00023139"/>
    </source>
</evidence>
<dbReference type="GO" id="GO:0043165">
    <property type="term" value="P:Gram-negative-bacterium-type cell outer membrane assembly"/>
    <property type="evidence" value="ECO:0007669"/>
    <property type="project" value="UniProtKB-UniRule"/>
</dbReference>